<dbReference type="STRING" id="214095.RU97_GL002573"/>
<evidence type="ECO:0000313" key="2">
    <source>
        <dbReference type="EMBL" id="OJG17565.1"/>
    </source>
</evidence>
<name>A0A1L8RCV7_9ENTE</name>
<reference evidence="2 3" key="1">
    <citation type="submission" date="2014-12" db="EMBL/GenBank/DDBJ databases">
        <title>Draft genome sequences of 29 type strains of Enterococci.</title>
        <authorList>
            <person name="Zhong Z."/>
            <person name="Sun Z."/>
            <person name="Liu W."/>
            <person name="Zhang W."/>
            <person name="Zhang H."/>
        </authorList>
    </citation>
    <scope>NUCLEOTIDE SEQUENCE [LARGE SCALE GENOMIC DNA]</scope>
    <source>
        <strain evidence="2 3">DSM 17029</strain>
    </source>
</reference>
<evidence type="ECO:0000259" key="1">
    <source>
        <dbReference type="Pfam" id="PF09359"/>
    </source>
</evidence>
<dbReference type="CDD" id="cd07750">
    <property type="entry name" value="PolyPPase_VTC_like"/>
    <property type="match status" value="1"/>
</dbReference>
<dbReference type="GO" id="GO:0006799">
    <property type="term" value="P:polyphosphate biosynthetic process"/>
    <property type="evidence" value="ECO:0007669"/>
    <property type="project" value="UniProtKB-ARBA"/>
</dbReference>
<gene>
    <name evidence="2" type="ORF">RU97_GL002573</name>
</gene>
<keyword evidence="3" id="KW-1185">Reference proteome</keyword>
<protein>
    <recommendedName>
        <fullName evidence="1">VTC domain-containing protein</fullName>
    </recommendedName>
</protein>
<dbReference type="Proteomes" id="UP000181884">
    <property type="component" value="Unassembled WGS sequence"/>
</dbReference>
<comment type="caution">
    <text evidence="2">The sequence shown here is derived from an EMBL/GenBank/DDBJ whole genome shotgun (WGS) entry which is preliminary data.</text>
</comment>
<dbReference type="Pfam" id="PF09359">
    <property type="entry name" value="VTC"/>
    <property type="match status" value="1"/>
</dbReference>
<dbReference type="Gene3D" id="3.20.100.30">
    <property type="entry name" value="VTC, catalytic tunnel domain"/>
    <property type="match status" value="1"/>
</dbReference>
<feature type="domain" description="VTC" evidence="1">
    <location>
        <begin position="14"/>
        <end position="236"/>
    </location>
</feature>
<dbReference type="InterPro" id="IPR042267">
    <property type="entry name" value="VTC_sf"/>
</dbReference>
<sequence>MKEESLMKLKSTFQRRETKYILAMWEYDALRLGLLPYMQEDEYGLHTILSLYCDTTDYQLIQRSIDKPKYKEKFRVRSYGVPTDDSLTFLEIKKKFQKVVYKRRLALPCEETADYLRHPRLLPFSTPKENQLMQEIHWLYGRQQLAPKVLIAYDRRALYSTEPALADFRVTFDFAIRYRREQLDLRSGDLGELVAPEVEVLMEVKALGAYPLWFSHLLTQLGLVKSSFSKYAQVYQRHILPTLQMEGTRHVKQFTNRQSDHHELVNLYL</sequence>
<accession>A0A1L8RCV7</accession>
<proteinExistence type="predicted"/>
<evidence type="ECO:0000313" key="3">
    <source>
        <dbReference type="Proteomes" id="UP000181884"/>
    </source>
</evidence>
<dbReference type="InterPro" id="IPR018966">
    <property type="entry name" value="VTC_domain"/>
</dbReference>
<dbReference type="AlphaFoldDB" id="A0A1L8RCV7"/>
<dbReference type="EMBL" id="JXKH01000008">
    <property type="protein sequence ID" value="OJG17565.1"/>
    <property type="molecule type" value="Genomic_DNA"/>
</dbReference>
<organism evidence="2 3">
    <name type="scientific">Enterococcus canis</name>
    <dbReference type="NCBI Taxonomy" id="214095"/>
    <lineage>
        <taxon>Bacteria</taxon>
        <taxon>Bacillati</taxon>
        <taxon>Bacillota</taxon>
        <taxon>Bacilli</taxon>
        <taxon>Lactobacillales</taxon>
        <taxon>Enterococcaceae</taxon>
        <taxon>Enterococcus</taxon>
    </lineage>
</organism>